<protein>
    <recommendedName>
        <fullName evidence="3">amidase</fullName>
        <ecNumber evidence="3">3.5.1.4</ecNumber>
    </recommendedName>
</protein>
<feature type="domain" description="Amidase" evidence="7">
    <location>
        <begin position="77"/>
        <end position="534"/>
    </location>
</feature>
<keyword evidence="9" id="KW-1185">Reference proteome</keyword>
<dbReference type="PIRSF" id="PIRSF001221">
    <property type="entry name" value="Amidase_fungi"/>
    <property type="match status" value="1"/>
</dbReference>
<dbReference type="Proteomes" id="UP000192596">
    <property type="component" value="Unassembled WGS sequence"/>
</dbReference>
<evidence type="ECO:0000256" key="3">
    <source>
        <dbReference type="ARBA" id="ARBA00012922"/>
    </source>
</evidence>
<dbReference type="Gene3D" id="3.90.1300.10">
    <property type="entry name" value="Amidase signature (AS) domain"/>
    <property type="match status" value="1"/>
</dbReference>
<feature type="active site" description="Acyl-ester intermediate" evidence="5">
    <location>
        <position position="232"/>
    </location>
</feature>
<dbReference type="EMBL" id="NAJO01000012">
    <property type="protein sequence ID" value="OQO08554.1"/>
    <property type="molecule type" value="Genomic_DNA"/>
</dbReference>
<feature type="active site" description="Charge relay system" evidence="5">
    <location>
        <position position="133"/>
    </location>
</feature>
<dbReference type="InterPro" id="IPR023631">
    <property type="entry name" value="Amidase_dom"/>
</dbReference>
<dbReference type="PROSITE" id="PS00571">
    <property type="entry name" value="AMIDASES"/>
    <property type="match status" value="1"/>
</dbReference>
<feature type="binding site" evidence="6">
    <location>
        <begin position="229"/>
        <end position="232"/>
    </location>
    <ligand>
        <name>substrate</name>
    </ligand>
</feature>
<dbReference type="Pfam" id="PF01425">
    <property type="entry name" value="Amidase"/>
    <property type="match status" value="1"/>
</dbReference>
<dbReference type="InterPro" id="IPR036928">
    <property type="entry name" value="AS_sf"/>
</dbReference>
<name>A0A1V8TB97_9PEZI</name>
<dbReference type="EC" id="3.5.1.4" evidence="3"/>
<organism evidence="8 9">
    <name type="scientific">Cryoendolithus antarcticus</name>
    <dbReference type="NCBI Taxonomy" id="1507870"/>
    <lineage>
        <taxon>Eukaryota</taxon>
        <taxon>Fungi</taxon>
        <taxon>Dikarya</taxon>
        <taxon>Ascomycota</taxon>
        <taxon>Pezizomycotina</taxon>
        <taxon>Dothideomycetes</taxon>
        <taxon>Dothideomycetidae</taxon>
        <taxon>Cladosporiales</taxon>
        <taxon>Cladosporiaceae</taxon>
        <taxon>Cryoendolithus</taxon>
    </lineage>
</organism>
<dbReference type="SUPFAM" id="SSF75304">
    <property type="entry name" value="Amidase signature (AS) enzymes"/>
    <property type="match status" value="1"/>
</dbReference>
<dbReference type="AlphaFoldDB" id="A0A1V8TB97"/>
<dbReference type="PANTHER" id="PTHR46072">
    <property type="entry name" value="AMIDASE-RELATED-RELATED"/>
    <property type="match status" value="1"/>
</dbReference>
<evidence type="ECO:0000256" key="5">
    <source>
        <dbReference type="PIRSR" id="PIRSR001221-1"/>
    </source>
</evidence>
<evidence type="ECO:0000256" key="2">
    <source>
        <dbReference type="ARBA" id="ARBA00009199"/>
    </source>
</evidence>
<dbReference type="GO" id="GO:0004040">
    <property type="term" value="F:amidase activity"/>
    <property type="evidence" value="ECO:0007669"/>
    <property type="project" value="UniProtKB-EC"/>
</dbReference>
<feature type="binding site" evidence="6">
    <location>
        <position position="182"/>
    </location>
    <ligand>
        <name>substrate</name>
    </ligand>
</feature>
<sequence length="549" mass="60506">MAKPWQDIARTKQQARLAAIPPHWILDGSIKPGPSVQDVQDFPRASGFFTTEELSITEATASEVVANIAHRKWTAVEVIKAVSKRAAVAQQLVNCLTEIYFEQALKRAEELDAYQVREDRTVGPLHGLPISFKDQFNLKGVDSTIGYISYVGKPATEDSTLVTLLVKAGAIPYVKTNVPATLMMGETVNNLFGRTVNPRNRKLTSGGSSGGESALVSFCGSYIGVGTDIGGSIRDPCNFTGLFGLRPSQGRVSYQHVVNTYVGQDAVKSAAGPMCRSPADIRLFMSTLAAQKPWLHDPACLPIPWRTEEEKVPTELCFGIAVGDGYVNSSPPLRRAIAITRSKLEAAGHKVIDFVPHEGVEALDIVQKMWSADGGAEFQRDTDASGEPLHPHLESWAGHSANVKPQTVEEMWANQQRRNVLARKWLDHWQGTVAETGNGRPIDGLIMPSTPFPAIRHDVRYSWHYGHLAPLLDLTTGVFPVTKVDVEKDQIPDDWQPLSDKDRELMEYYEKPENHVNSPVGLALYGRRLEEEKVTAMLQVIHEVVGVDY</sequence>
<evidence type="ECO:0000259" key="7">
    <source>
        <dbReference type="Pfam" id="PF01425"/>
    </source>
</evidence>
<comment type="caution">
    <text evidence="8">The sequence shown here is derived from an EMBL/GenBank/DDBJ whole genome shotgun (WGS) entry which is preliminary data.</text>
</comment>
<comment type="catalytic activity">
    <reaction evidence="1">
        <text>a monocarboxylic acid amide + H2O = a monocarboxylate + NH4(+)</text>
        <dbReference type="Rhea" id="RHEA:12020"/>
        <dbReference type="ChEBI" id="CHEBI:15377"/>
        <dbReference type="ChEBI" id="CHEBI:28938"/>
        <dbReference type="ChEBI" id="CHEBI:35757"/>
        <dbReference type="ChEBI" id="CHEBI:83628"/>
        <dbReference type="EC" id="3.5.1.4"/>
    </reaction>
</comment>
<proteinExistence type="inferred from homology"/>
<dbReference type="PANTHER" id="PTHR46072:SF2">
    <property type="entry name" value="AMIDASE (EUROFUNG)"/>
    <property type="match status" value="1"/>
</dbReference>
<accession>A0A1V8TB97</accession>
<dbReference type="FunCoup" id="A0A1V8TB97">
    <property type="interactions" value="89"/>
</dbReference>
<evidence type="ECO:0000313" key="9">
    <source>
        <dbReference type="Proteomes" id="UP000192596"/>
    </source>
</evidence>
<gene>
    <name evidence="8" type="ORF">B0A48_06424</name>
</gene>
<keyword evidence="4" id="KW-0378">Hydrolase</keyword>
<feature type="binding site" evidence="6">
    <location>
        <position position="208"/>
    </location>
    <ligand>
        <name>substrate</name>
    </ligand>
</feature>
<dbReference type="InParanoid" id="A0A1V8TB97"/>
<comment type="similarity">
    <text evidence="2">Belongs to the amidase family.</text>
</comment>
<dbReference type="OrthoDB" id="6428749at2759"/>
<feature type="active site" description="Charge relay system" evidence="5">
    <location>
        <position position="208"/>
    </location>
</feature>
<evidence type="ECO:0000256" key="6">
    <source>
        <dbReference type="PIRSR" id="PIRSR001221-2"/>
    </source>
</evidence>
<evidence type="ECO:0000256" key="4">
    <source>
        <dbReference type="ARBA" id="ARBA00022801"/>
    </source>
</evidence>
<reference evidence="9" key="1">
    <citation type="submission" date="2017-03" db="EMBL/GenBank/DDBJ databases">
        <title>Genomes of endolithic fungi from Antarctica.</title>
        <authorList>
            <person name="Coleine C."/>
            <person name="Masonjones S."/>
            <person name="Stajich J.E."/>
        </authorList>
    </citation>
    <scope>NUCLEOTIDE SEQUENCE [LARGE SCALE GENOMIC DNA]</scope>
    <source>
        <strain evidence="9">CCFEE 5527</strain>
    </source>
</reference>
<dbReference type="InterPro" id="IPR020556">
    <property type="entry name" value="Amidase_CS"/>
</dbReference>
<evidence type="ECO:0000256" key="1">
    <source>
        <dbReference type="ARBA" id="ARBA00001311"/>
    </source>
</evidence>
<dbReference type="STRING" id="1507870.A0A1V8TB97"/>
<evidence type="ECO:0000313" key="8">
    <source>
        <dbReference type="EMBL" id="OQO08554.1"/>
    </source>
</evidence>